<keyword evidence="7" id="KW-0443">Lipid metabolism</keyword>
<keyword evidence="9" id="KW-0594">Phospholipid biosynthesis</keyword>
<feature type="transmembrane region" description="Helical" evidence="12">
    <location>
        <begin position="156"/>
        <end position="175"/>
    </location>
</feature>
<dbReference type="UniPathway" id="UPA00085"/>
<comment type="similarity">
    <text evidence="2 11">Belongs to the CDP-alcohol phosphatidyltransferase class-I family.</text>
</comment>
<keyword evidence="4 11" id="KW-0808">Transferase</keyword>
<dbReference type="PROSITE" id="PS00379">
    <property type="entry name" value="CDP_ALCOHOL_P_TRANSF"/>
    <property type="match status" value="1"/>
</dbReference>
<evidence type="ECO:0000256" key="10">
    <source>
        <dbReference type="ARBA" id="ARBA00023264"/>
    </source>
</evidence>
<evidence type="ECO:0000256" key="8">
    <source>
        <dbReference type="ARBA" id="ARBA00023136"/>
    </source>
</evidence>
<comment type="subcellular location">
    <subcellularLocation>
        <location evidence="1">Membrane</location>
        <topology evidence="1">Multi-pass membrane protein</topology>
    </subcellularLocation>
</comment>
<keyword evidence="3" id="KW-0444">Lipid biosynthesis</keyword>
<keyword evidence="10" id="KW-1208">Phospholipid metabolism</keyword>
<evidence type="ECO:0000256" key="2">
    <source>
        <dbReference type="ARBA" id="ARBA00010441"/>
    </source>
</evidence>
<dbReference type="HOGENOM" id="CLU_051314_6_1_11"/>
<dbReference type="Proteomes" id="UP000005777">
    <property type="component" value="Unassembled WGS sequence"/>
</dbReference>
<evidence type="ECO:0000256" key="4">
    <source>
        <dbReference type="ARBA" id="ARBA00022679"/>
    </source>
</evidence>
<protein>
    <submittedName>
        <fullName evidence="13">CDP-diacylglycerol-glycerol-3-phosphate 3-phosphatidyltransferase</fullName>
    </submittedName>
</protein>
<dbReference type="Gene3D" id="1.20.120.1760">
    <property type="match status" value="1"/>
</dbReference>
<organism evidence="13 14">
    <name type="scientific">Scardovia inopinata F0304</name>
    <dbReference type="NCBI Taxonomy" id="641146"/>
    <lineage>
        <taxon>Bacteria</taxon>
        <taxon>Bacillati</taxon>
        <taxon>Actinomycetota</taxon>
        <taxon>Actinomycetes</taxon>
        <taxon>Bifidobacteriales</taxon>
        <taxon>Bifidobacteriaceae</taxon>
        <taxon>Scardovia</taxon>
    </lineage>
</organism>
<feature type="transmembrane region" description="Helical" evidence="12">
    <location>
        <begin position="181"/>
        <end position="201"/>
    </location>
</feature>
<proteinExistence type="inferred from homology"/>
<keyword evidence="5 12" id="KW-0812">Transmembrane</keyword>
<feature type="transmembrane region" description="Helical" evidence="12">
    <location>
        <begin position="99"/>
        <end position="121"/>
    </location>
</feature>
<keyword evidence="14" id="KW-1185">Reference proteome</keyword>
<dbReference type="PANTHER" id="PTHR14269:SF62">
    <property type="entry name" value="CDP-DIACYLGLYCEROL--GLYCEROL-3-PHOSPHATE 3-PHOSPHATIDYLTRANSFERASE 1, CHLOROPLASTIC"/>
    <property type="match status" value="1"/>
</dbReference>
<gene>
    <name evidence="13" type="ORF">HMPREF9020_00803</name>
</gene>
<evidence type="ECO:0000256" key="3">
    <source>
        <dbReference type="ARBA" id="ARBA00022516"/>
    </source>
</evidence>
<keyword evidence="6 12" id="KW-1133">Transmembrane helix</keyword>
<evidence type="ECO:0000313" key="13">
    <source>
        <dbReference type="EMBL" id="EFG27164.2"/>
    </source>
</evidence>
<dbReference type="InterPro" id="IPR004570">
    <property type="entry name" value="Phosphatidylglycerol_P_synth"/>
</dbReference>
<evidence type="ECO:0000256" key="1">
    <source>
        <dbReference type="ARBA" id="ARBA00004141"/>
    </source>
</evidence>
<keyword evidence="8 12" id="KW-0472">Membrane</keyword>
<feature type="transmembrane region" description="Helical" evidence="12">
    <location>
        <begin position="30"/>
        <end position="53"/>
    </location>
</feature>
<dbReference type="GO" id="GO:0046474">
    <property type="term" value="P:glycerophospholipid biosynthetic process"/>
    <property type="evidence" value="ECO:0007669"/>
    <property type="project" value="TreeGrafter"/>
</dbReference>
<dbReference type="Pfam" id="PF01066">
    <property type="entry name" value="CDP-OH_P_transf"/>
    <property type="match status" value="1"/>
</dbReference>
<dbReference type="RefSeq" id="WP_048349264.1">
    <property type="nucleotide sequence ID" value="NZ_GG770225.1"/>
</dbReference>
<dbReference type="EMBL" id="ADCX01000004">
    <property type="protein sequence ID" value="EFG27164.2"/>
    <property type="molecule type" value="Genomic_DNA"/>
</dbReference>
<evidence type="ECO:0000256" key="11">
    <source>
        <dbReference type="RuleBase" id="RU003750"/>
    </source>
</evidence>
<dbReference type="PANTHER" id="PTHR14269">
    <property type="entry name" value="CDP-DIACYLGLYCEROL--GLYCEROL-3-PHOSPHATE 3-PHOSPHATIDYLTRANSFERASE-RELATED"/>
    <property type="match status" value="1"/>
</dbReference>
<reference evidence="13 14" key="1">
    <citation type="submission" date="2012-01" db="EMBL/GenBank/DDBJ databases">
        <title>The Genome Sequence of Scardovia inopinata F0304.</title>
        <authorList>
            <consortium name="The Broad Institute Genome Sequencing Platform"/>
            <person name="Ward D."/>
            <person name="Earl A."/>
            <person name="Feldgarden M."/>
            <person name="Gevers D."/>
            <person name="Young S."/>
            <person name="Zeng Q."/>
            <person name="Koehrsen M."/>
            <person name="Alvarado L."/>
            <person name="Berlin A.M."/>
            <person name="Borenstein D."/>
            <person name="Chapman S.B."/>
            <person name="Chen Z."/>
            <person name="Engels R."/>
            <person name="Freedman E."/>
            <person name="Gellesch M."/>
            <person name="Goldberg J."/>
            <person name="Griggs A."/>
            <person name="Gujja S."/>
            <person name="Heilman E.R."/>
            <person name="Heiman D.I."/>
            <person name="Hepburn T.A."/>
            <person name="Howarth C."/>
            <person name="Jen D."/>
            <person name="Larson L."/>
            <person name="Mehta T."/>
            <person name="Park D."/>
            <person name="Pearson M."/>
            <person name="Richards J."/>
            <person name="Roberts A."/>
            <person name="Saif S."/>
            <person name="Shea T.D."/>
            <person name="Shenoy N."/>
            <person name="Sisk P."/>
            <person name="Stolte C."/>
            <person name="Sykes S.N."/>
            <person name="Walk T."/>
            <person name="White J."/>
            <person name="Yandava C."/>
            <person name="Izard J."/>
            <person name="Baranova O.V."/>
            <person name="Blanton J.M."/>
            <person name="Tanner A.C."/>
            <person name="Dewhirst F."/>
            <person name="Haas B."/>
            <person name="Nusbaum C."/>
            <person name="Birren B."/>
        </authorList>
    </citation>
    <scope>NUCLEOTIDE SEQUENCE [LARGE SCALE GENOMIC DNA]</scope>
    <source>
        <strain evidence="13 14">F0304</strain>
    </source>
</reference>
<evidence type="ECO:0000256" key="12">
    <source>
        <dbReference type="SAM" id="Phobius"/>
    </source>
</evidence>
<dbReference type="eggNOG" id="COG0558">
    <property type="taxonomic scope" value="Bacteria"/>
</dbReference>
<evidence type="ECO:0000256" key="6">
    <source>
        <dbReference type="ARBA" id="ARBA00022989"/>
    </source>
</evidence>
<evidence type="ECO:0000256" key="9">
    <source>
        <dbReference type="ARBA" id="ARBA00023209"/>
    </source>
</evidence>
<feature type="transmembrane region" description="Helical" evidence="12">
    <location>
        <begin position="59"/>
        <end position="78"/>
    </location>
</feature>
<dbReference type="AlphaFoldDB" id="W5IJX5"/>
<dbReference type="GO" id="GO:0016020">
    <property type="term" value="C:membrane"/>
    <property type="evidence" value="ECO:0007669"/>
    <property type="project" value="UniProtKB-SubCell"/>
</dbReference>
<evidence type="ECO:0000313" key="14">
    <source>
        <dbReference type="Proteomes" id="UP000005777"/>
    </source>
</evidence>
<name>W5IJX5_SCAIO</name>
<accession>W5IJX5</accession>
<dbReference type="InterPro" id="IPR043130">
    <property type="entry name" value="CDP-OH_PTrfase_TM_dom"/>
</dbReference>
<dbReference type="InterPro" id="IPR000462">
    <property type="entry name" value="CDP-OH_P_trans"/>
</dbReference>
<dbReference type="InterPro" id="IPR048254">
    <property type="entry name" value="CDP_ALCOHOL_P_TRANSF_CS"/>
</dbReference>
<dbReference type="InterPro" id="IPR050324">
    <property type="entry name" value="CDP-alcohol_PTase-I"/>
</dbReference>
<sequence length="224" mass="24814">MAAKEDRTAAPEQDAGLSEQDELLLKPRNIILTIPNFISLLRLISIPPIAYMISTEHMWTAMIILAFSALSDWLDGYLARKLHQISKIGQLLDPIADRLLILSSVLAFAMAGMLPWWLLIVVGARDLVMLIEIVIIAQFDYGPLPVHFVGKTGTALLMMAIPALIVAELGDGYFFTGLHLLAVACTIWGVVLYWIAGFIYLKQGHDILHTHKKEAKVQNASVSR</sequence>
<evidence type="ECO:0000256" key="7">
    <source>
        <dbReference type="ARBA" id="ARBA00023098"/>
    </source>
</evidence>
<evidence type="ECO:0000256" key="5">
    <source>
        <dbReference type="ARBA" id="ARBA00022692"/>
    </source>
</evidence>
<comment type="caution">
    <text evidence="13">The sequence shown here is derived from an EMBL/GenBank/DDBJ whole genome shotgun (WGS) entry which is preliminary data.</text>
</comment>
<dbReference type="GO" id="GO:0008444">
    <property type="term" value="F:CDP-diacylglycerol-glycerol-3-phosphate 3-phosphatidyltransferase activity"/>
    <property type="evidence" value="ECO:0007669"/>
    <property type="project" value="InterPro"/>
</dbReference>
<dbReference type="PIRSF" id="PIRSF000847">
    <property type="entry name" value="Phos_ph_gly_syn"/>
    <property type="match status" value="1"/>
</dbReference>